<feature type="transmembrane region" description="Helical" evidence="6">
    <location>
        <begin position="113"/>
        <end position="135"/>
    </location>
</feature>
<dbReference type="PANTHER" id="PTHR43124:SF3">
    <property type="entry name" value="CHLORAMPHENICOL EFFLUX PUMP RV0191"/>
    <property type="match status" value="1"/>
</dbReference>
<comment type="caution">
    <text evidence="8">The sequence shown here is derived from an EMBL/GenBank/DDBJ whole genome shotgun (WGS) entry which is preliminary data.</text>
</comment>
<feature type="transmembrane region" description="Helical" evidence="6">
    <location>
        <begin position="255"/>
        <end position="276"/>
    </location>
</feature>
<sequence>MPDTIENPALPGETGTAAPIPFAVYLLGLSLFAMGSAEFLMGGILPMIAKDLGISLPAAGTLISAFAVGALIGAPPLAILTLRWPRRTALFASQAIFVIATMFSLLIDDYRSILVARFVMGLAYACFWAVAASTAVQLVPADRRAKALSIVVSGLTVAMVVGGPAGTFISEATGWRGGFWAVVLGSTIAALAVLLVLPKTRAGDGPRPDVPTELRAMKRPALWVAYAITATTTAAYMGTFGYLGALLADVSRLPVAWLPAVLALFGMGAFIGLAIGGRTADRYPFATLVTGIVGLIFLSAAIAVFASSLSVVVALIFLLGVAGFLLNPAVWGRVYVIAPEAPTLVGATNSSAFQLGLTLAPLAAGLPLSAGQGLASIGWVGSAVAVLALCLAVLDARLSRA</sequence>
<dbReference type="InterPro" id="IPR011701">
    <property type="entry name" value="MFS"/>
</dbReference>
<dbReference type="Pfam" id="PF07690">
    <property type="entry name" value="MFS_1"/>
    <property type="match status" value="1"/>
</dbReference>
<feature type="transmembrane region" description="Helical" evidence="6">
    <location>
        <begin position="61"/>
        <end position="82"/>
    </location>
</feature>
<keyword evidence="5 6" id="KW-0472">Membrane</keyword>
<reference evidence="8 9" key="1">
    <citation type="journal article" date="2018" name="Nat. Biotechnol.">
        <title>A standardized bacterial taxonomy based on genome phylogeny substantially revises the tree of life.</title>
        <authorList>
            <person name="Parks D.H."/>
            <person name="Chuvochina M."/>
            <person name="Waite D.W."/>
            <person name="Rinke C."/>
            <person name="Skarshewski A."/>
            <person name="Chaumeil P.A."/>
            <person name="Hugenholtz P."/>
        </authorList>
    </citation>
    <scope>NUCLEOTIDE SEQUENCE [LARGE SCALE GENOMIC DNA]</scope>
    <source>
        <strain evidence="8">UBA8739</strain>
    </source>
</reference>
<evidence type="ECO:0000256" key="5">
    <source>
        <dbReference type="ARBA" id="ARBA00023136"/>
    </source>
</evidence>
<organism evidence="8 9">
    <name type="scientific">Tistrella mobilis</name>
    <dbReference type="NCBI Taxonomy" id="171437"/>
    <lineage>
        <taxon>Bacteria</taxon>
        <taxon>Pseudomonadati</taxon>
        <taxon>Pseudomonadota</taxon>
        <taxon>Alphaproteobacteria</taxon>
        <taxon>Geminicoccales</taxon>
        <taxon>Geminicoccaceae</taxon>
        <taxon>Tistrella</taxon>
    </lineage>
</organism>
<evidence type="ECO:0000313" key="9">
    <source>
        <dbReference type="Proteomes" id="UP000257706"/>
    </source>
</evidence>
<comment type="subcellular location">
    <subcellularLocation>
        <location evidence="1">Cell membrane</location>
        <topology evidence="1">Multi-pass membrane protein</topology>
    </subcellularLocation>
</comment>
<dbReference type="SUPFAM" id="SSF103473">
    <property type="entry name" value="MFS general substrate transporter"/>
    <property type="match status" value="1"/>
</dbReference>
<gene>
    <name evidence="8" type="ORF">DCK97_13965</name>
</gene>
<feature type="transmembrane region" description="Helical" evidence="6">
    <location>
        <begin position="283"/>
        <end position="305"/>
    </location>
</feature>
<dbReference type="NCBIfam" id="NF033135">
    <property type="entry name" value="cmx_cmrA"/>
    <property type="match status" value="1"/>
</dbReference>
<name>A0A3B9IL85_9PROT</name>
<keyword evidence="3 6" id="KW-0812">Transmembrane</keyword>
<dbReference type="CDD" id="cd17324">
    <property type="entry name" value="MFS_NepI_like"/>
    <property type="match status" value="1"/>
</dbReference>
<keyword evidence="4 6" id="KW-1133">Transmembrane helix</keyword>
<dbReference type="GO" id="GO:0022857">
    <property type="term" value="F:transmembrane transporter activity"/>
    <property type="evidence" value="ECO:0007669"/>
    <property type="project" value="InterPro"/>
</dbReference>
<evidence type="ECO:0000256" key="1">
    <source>
        <dbReference type="ARBA" id="ARBA00004651"/>
    </source>
</evidence>
<feature type="transmembrane region" description="Helical" evidence="6">
    <location>
        <begin position="311"/>
        <end position="331"/>
    </location>
</feature>
<feature type="transmembrane region" description="Helical" evidence="6">
    <location>
        <begin position="352"/>
        <end position="370"/>
    </location>
</feature>
<dbReference type="InterPro" id="IPR050189">
    <property type="entry name" value="MFS_Efflux_Transporters"/>
</dbReference>
<dbReference type="PANTHER" id="PTHR43124">
    <property type="entry name" value="PURINE EFFLUX PUMP PBUE"/>
    <property type="match status" value="1"/>
</dbReference>
<evidence type="ECO:0000256" key="4">
    <source>
        <dbReference type="ARBA" id="ARBA00022989"/>
    </source>
</evidence>
<dbReference type="InterPro" id="IPR036259">
    <property type="entry name" value="MFS_trans_sf"/>
</dbReference>
<feature type="transmembrane region" description="Helical" evidence="6">
    <location>
        <begin position="147"/>
        <end position="166"/>
    </location>
</feature>
<evidence type="ECO:0000256" key="6">
    <source>
        <dbReference type="SAM" id="Phobius"/>
    </source>
</evidence>
<evidence type="ECO:0000259" key="7">
    <source>
        <dbReference type="PROSITE" id="PS50850"/>
    </source>
</evidence>
<keyword evidence="2" id="KW-1003">Cell membrane</keyword>
<feature type="transmembrane region" description="Helical" evidence="6">
    <location>
        <begin position="22"/>
        <end position="49"/>
    </location>
</feature>
<evidence type="ECO:0000256" key="2">
    <source>
        <dbReference type="ARBA" id="ARBA00022475"/>
    </source>
</evidence>
<proteinExistence type="predicted"/>
<dbReference type="EMBL" id="DMAI01000219">
    <property type="protein sequence ID" value="HAE48520.1"/>
    <property type="molecule type" value="Genomic_DNA"/>
</dbReference>
<feature type="transmembrane region" description="Helical" evidence="6">
    <location>
        <begin position="178"/>
        <end position="197"/>
    </location>
</feature>
<accession>A0A3B9IL85</accession>
<protein>
    <submittedName>
        <fullName evidence="8">MFS transporter</fullName>
    </submittedName>
</protein>
<dbReference type="Gene3D" id="1.20.1250.20">
    <property type="entry name" value="MFS general substrate transporter like domains"/>
    <property type="match status" value="2"/>
</dbReference>
<feature type="transmembrane region" description="Helical" evidence="6">
    <location>
        <begin position="221"/>
        <end position="243"/>
    </location>
</feature>
<feature type="domain" description="Major facilitator superfamily (MFS) profile" evidence="7">
    <location>
        <begin position="23"/>
        <end position="400"/>
    </location>
</feature>
<dbReference type="InterPro" id="IPR020846">
    <property type="entry name" value="MFS_dom"/>
</dbReference>
<dbReference type="GO" id="GO:0005886">
    <property type="term" value="C:plasma membrane"/>
    <property type="evidence" value="ECO:0007669"/>
    <property type="project" value="UniProtKB-SubCell"/>
</dbReference>
<dbReference type="AlphaFoldDB" id="A0A3B9IL85"/>
<dbReference type="PROSITE" id="PS50850">
    <property type="entry name" value="MFS"/>
    <property type="match status" value="1"/>
</dbReference>
<evidence type="ECO:0000256" key="3">
    <source>
        <dbReference type="ARBA" id="ARBA00022692"/>
    </source>
</evidence>
<feature type="transmembrane region" description="Helical" evidence="6">
    <location>
        <begin position="376"/>
        <end position="394"/>
    </location>
</feature>
<dbReference type="Proteomes" id="UP000257706">
    <property type="component" value="Unassembled WGS sequence"/>
</dbReference>
<evidence type="ECO:0000313" key="8">
    <source>
        <dbReference type="EMBL" id="HAE48520.1"/>
    </source>
</evidence>
<feature type="transmembrane region" description="Helical" evidence="6">
    <location>
        <begin position="89"/>
        <end position="107"/>
    </location>
</feature>